<keyword evidence="3 8" id="KW-0813">Transport</keyword>
<proteinExistence type="inferred from homology"/>
<feature type="transmembrane region" description="Helical" evidence="8">
    <location>
        <begin position="112"/>
        <end position="136"/>
    </location>
</feature>
<dbReference type="EMBL" id="VJOM01000013">
    <property type="protein sequence ID" value="TSE31684.1"/>
    <property type="molecule type" value="Genomic_DNA"/>
</dbReference>
<accession>A0A554X771</accession>
<comment type="caution">
    <text evidence="10">The sequence shown here is derived from an EMBL/GenBank/DDBJ whole genome shotgun (WGS) entry which is preliminary data.</text>
</comment>
<dbReference type="Pfam" id="PF00528">
    <property type="entry name" value="BPD_transp_1"/>
    <property type="match status" value="1"/>
</dbReference>
<dbReference type="GO" id="GO:0055085">
    <property type="term" value="P:transmembrane transport"/>
    <property type="evidence" value="ECO:0007669"/>
    <property type="project" value="InterPro"/>
</dbReference>
<feature type="domain" description="ABC transmembrane type-1" evidence="9">
    <location>
        <begin position="76"/>
        <end position="276"/>
    </location>
</feature>
<evidence type="ECO:0000256" key="4">
    <source>
        <dbReference type="ARBA" id="ARBA00022475"/>
    </source>
</evidence>
<gene>
    <name evidence="10" type="primary">ydcV_2</name>
    <name evidence="10" type="ORF">Ttaiw_01395</name>
</gene>
<organism evidence="10 11">
    <name type="scientific">Tepidimonas taiwanensis</name>
    <dbReference type="NCBI Taxonomy" id="307486"/>
    <lineage>
        <taxon>Bacteria</taxon>
        <taxon>Pseudomonadati</taxon>
        <taxon>Pseudomonadota</taxon>
        <taxon>Betaproteobacteria</taxon>
        <taxon>Burkholderiales</taxon>
        <taxon>Tepidimonas</taxon>
    </lineage>
</organism>
<feature type="transmembrane region" description="Helical" evidence="8">
    <location>
        <begin position="82"/>
        <end position="100"/>
    </location>
</feature>
<feature type="transmembrane region" description="Helical" evidence="8">
    <location>
        <begin position="257"/>
        <end position="278"/>
    </location>
</feature>
<dbReference type="AlphaFoldDB" id="A0A554X771"/>
<keyword evidence="5 8" id="KW-0812">Transmembrane</keyword>
<dbReference type="Proteomes" id="UP000317763">
    <property type="component" value="Unassembled WGS sequence"/>
</dbReference>
<evidence type="ECO:0000256" key="6">
    <source>
        <dbReference type="ARBA" id="ARBA00022989"/>
    </source>
</evidence>
<dbReference type="GO" id="GO:0005886">
    <property type="term" value="C:plasma membrane"/>
    <property type="evidence" value="ECO:0007669"/>
    <property type="project" value="UniProtKB-SubCell"/>
</dbReference>
<evidence type="ECO:0000313" key="11">
    <source>
        <dbReference type="Proteomes" id="UP000317763"/>
    </source>
</evidence>
<evidence type="ECO:0000256" key="2">
    <source>
        <dbReference type="ARBA" id="ARBA00007069"/>
    </source>
</evidence>
<dbReference type="STRING" id="307486.GCA_000807215_01027"/>
<keyword evidence="4" id="KW-1003">Cell membrane</keyword>
<reference evidence="10 11" key="1">
    <citation type="submission" date="2019-07" db="EMBL/GenBank/DDBJ databases">
        <title>Tepidimonas taiwanensis I1-1 draft genome.</title>
        <authorList>
            <person name="Da Costa M.S."/>
            <person name="Froufe H.J.C."/>
            <person name="Egas C."/>
            <person name="Albuquerque L."/>
        </authorList>
    </citation>
    <scope>NUCLEOTIDE SEQUENCE [LARGE SCALE GENOMIC DNA]</scope>
    <source>
        <strain evidence="10 11">I1-1</strain>
    </source>
</reference>
<keyword evidence="11" id="KW-1185">Reference proteome</keyword>
<dbReference type="PANTHER" id="PTHR43848:SF2">
    <property type="entry name" value="PUTRESCINE TRANSPORT SYSTEM PERMEASE PROTEIN POTI"/>
    <property type="match status" value="1"/>
</dbReference>
<keyword evidence="6 8" id="KW-1133">Transmembrane helix</keyword>
<protein>
    <submittedName>
        <fullName evidence="10">Inner membrane ABC transporter permease protein YdcV</fullName>
    </submittedName>
</protein>
<feature type="transmembrane region" description="Helical" evidence="8">
    <location>
        <begin position="15"/>
        <end position="39"/>
    </location>
</feature>
<keyword evidence="7 8" id="KW-0472">Membrane</keyword>
<dbReference type="RefSeq" id="WP_043700152.1">
    <property type="nucleotide sequence ID" value="NZ_CP083911.1"/>
</dbReference>
<evidence type="ECO:0000256" key="3">
    <source>
        <dbReference type="ARBA" id="ARBA00022448"/>
    </source>
</evidence>
<evidence type="ECO:0000256" key="5">
    <source>
        <dbReference type="ARBA" id="ARBA00022692"/>
    </source>
</evidence>
<dbReference type="PANTHER" id="PTHR43848">
    <property type="entry name" value="PUTRESCINE TRANSPORT SYSTEM PERMEASE PROTEIN POTI"/>
    <property type="match status" value="1"/>
</dbReference>
<dbReference type="InterPro" id="IPR035906">
    <property type="entry name" value="MetI-like_sf"/>
</dbReference>
<name>A0A554X771_9BURK</name>
<evidence type="ECO:0000259" key="9">
    <source>
        <dbReference type="PROSITE" id="PS50928"/>
    </source>
</evidence>
<dbReference type="InterPro" id="IPR000515">
    <property type="entry name" value="MetI-like"/>
</dbReference>
<evidence type="ECO:0000256" key="7">
    <source>
        <dbReference type="ARBA" id="ARBA00023136"/>
    </source>
</evidence>
<sequence length="285" mass="31272">MIATLPQGRWLRRVLTAYAVVFFAFLFLPLGVVAVFAFHDAAHPSPPWMGWTLQWFVGQSEARVGLLHDAALLRSLAVSTWVATWVALLSVVVGTCNAWLLERACFPGKPLLVLLTLAPLVIPGVVLGISILAFASRVANGLEAWLGWEVSWLRPGLPLVVLGQFSYIATIATLTIAARLRRIDPGWEDAALDLGATRWQVWWTIVFPYLRPAMVGAAAMAFVMSFENFNTTLMLVGSEPPLTILMYGRMREGSTPVLNAVSVLLMLGSALVALILYWRSRRATG</sequence>
<evidence type="ECO:0000256" key="8">
    <source>
        <dbReference type="RuleBase" id="RU363032"/>
    </source>
</evidence>
<dbReference type="PROSITE" id="PS50928">
    <property type="entry name" value="ABC_TM1"/>
    <property type="match status" value="1"/>
</dbReference>
<dbReference type="CDD" id="cd06261">
    <property type="entry name" value="TM_PBP2"/>
    <property type="match status" value="1"/>
</dbReference>
<evidence type="ECO:0000256" key="1">
    <source>
        <dbReference type="ARBA" id="ARBA00004651"/>
    </source>
</evidence>
<comment type="similarity">
    <text evidence="2">Belongs to the binding-protein-dependent transport system permease family. CysTW subfamily.</text>
</comment>
<dbReference type="OrthoDB" id="9178195at2"/>
<dbReference type="InterPro" id="IPR051789">
    <property type="entry name" value="Bact_Polyamine_Transport"/>
</dbReference>
<feature type="transmembrane region" description="Helical" evidence="8">
    <location>
        <begin position="156"/>
        <end position="180"/>
    </location>
</feature>
<dbReference type="SUPFAM" id="SSF161098">
    <property type="entry name" value="MetI-like"/>
    <property type="match status" value="1"/>
</dbReference>
<comment type="subcellular location">
    <subcellularLocation>
        <location evidence="1 8">Cell membrane</location>
        <topology evidence="1 8">Multi-pass membrane protein</topology>
    </subcellularLocation>
</comment>
<dbReference type="Gene3D" id="1.10.3720.10">
    <property type="entry name" value="MetI-like"/>
    <property type="match status" value="1"/>
</dbReference>
<evidence type="ECO:0000313" key="10">
    <source>
        <dbReference type="EMBL" id="TSE31684.1"/>
    </source>
</evidence>
<feature type="transmembrane region" description="Helical" evidence="8">
    <location>
        <begin position="201"/>
        <end position="226"/>
    </location>
</feature>